<dbReference type="OrthoDB" id="9796422at2"/>
<dbReference type="InterPro" id="IPR014721">
    <property type="entry name" value="Ribsml_uS5_D2-typ_fold_subgr"/>
</dbReference>
<dbReference type="HAMAP" id="MF_00227">
    <property type="entry name" value="RNase_P"/>
    <property type="match status" value="1"/>
</dbReference>
<keyword evidence="5 7" id="KW-0378">Hydrolase</keyword>
<feature type="region of interest" description="Disordered" evidence="9">
    <location>
        <begin position="121"/>
        <end position="148"/>
    </location>
</feature>
<dbReference type="GO" id="GO:0030677">
    <property type="term" value="C:ribonuclease P complex"/>
    <property type="evidence" value="ECO:0007669"/>
    <property type="project" value="TreeGrafter"/>
</dbReference>
<evidence type="ECO:0000256" key="3">
    <source>
        <dbReference type="ARBA" id="ARBA00022722"/>
    </source>
</evidence>
<accession>A0A0Q9ZZ88</accession>
<evidence type="ECO:0000313" key="10">
    <source>
        <dbReference type="EMBL" id="KRG37897.1"/>
    </source>
</evidence>
<protein>
    <recommendedName>
        <fullName evidence="7 8">Ribonuclease P protein component</fullName>
        <shortName evidence="7">RNase P protein</shortName>
        <shortName evidence="7">RNaseP protein</shortName>
        <ecNumber evidence="7 8">3.1.26.5</ecNumber>
    </recommendedName>
    <alternativeName>
        <fullName evidence="7">Protein C5</fullName>
    </alternativeName>
</protein>
<comment type="function">
    <text evidence="1 7">RNaseP catalyzes the removal of the 5'-leader sequence from pre-tRNA to produce the mature 5'-terminus. It can also cleave other RNA substrates such as 4.5S RNA. The protein component plays an auxiliary but essential role in vivo by binding to the 5'-leader sequence and broadening the substrate specificity of the ribozyme.</text>
</comment>
<name>A0A0Q9ZZ88_9GAMM</name>
<dbReference type="InterPro" id="IPR000100">
    <property type="entry name" value="RNase_P"/>
</dbReference>
<dbReference type="SUPFAM" id="SSF54211">
    <property type="entry name" value="Ribosomal protein S5 domain 2-like"/>
    <property type="match status" value="1"/>
</dbReference>
<evidence type="ECO:0000256" key="6">
    <source>
        <dbReference type="ARBA" id="ARBA00022884"/>
    </source>
</evidence>
<dbReference type="InterPro" id="IPR020568">
    <property type="entry name" value="Ribosomal_Su5_D2-typ_SF"/>
</dbReference>
<dbReference type="EMBL" id="LLXU01000128">
    <property type="protein sequence ID" value="KRG37897.1"/>
    <property type="molecule type" value="Genomic_DNA"/>
</dbReference>
<sequence>MIDTDPRRRFPRSARVRSRAEYAVVFDNSRRCSDPLMSLHWRPHEGPARLGMAVSRKVDKRAVGRNRIKRVLRETFRHLPPDLAGGDYVVVARSAAARASHPDIRDAFLRVLRRAGALPVPAAGVTMPPRPDAHPSSSPLTEPERRSD</sequence>
<evidence type="ECO:0000256" key="8">
    <source>
        <dbReference type="NCBIfam" id="TIGR00188"/>
    </source>
</evidence>
<evidence type="ECO:0000256" key="7">
    <source>
        <dbReference type="HAMAP-Rule" id="MF_00227"/>
    </source>
</evidence>
<dbReference type="NCBIfam" id="TIGR00188">
    <property type="entry name" value="rnpA"/>
    <property type="match status" value="1"/>
</dbReference>
<keyword evidence="6 7" id="KW-0694">RNA-binding</keyword>
<comment type="subunit">
    <text evidence="7">Consists of a catalytic RNA component (M1 or rnpB) and a protein subunit.</text>
</comment>
<dbReference type="GO" id="GO:0001682">
    <property type="term" value="P:tRNA 5'-leader removal"/>
    <property type="evidence" value="ECO:0007669"/>
    <property type="project" value="UniProtKB-UniRule"/>
</dbReference>
<dbReference type="PROSITE" id="PS00648">
    <property type="entry name" value="RIBONUCLEASE_P"/>
    <property type="match status" value="1"/>
</dbReference>
<dbReference type="PANTHER" id="PTHR33992">
    <property type="entry name" value="RIBONUCLEASE P PROTEIN COMPONENT"/>
    <property type="match status" value="1"/>
</dbReference>
<dbReference type="GO" id="GO:0004526">
    <property type="term" value="F:ribonuclease P activity"/>
    <property type="evidence" value="ECO:0007669"/>
    <property type="project" value="UniProtKB-UniRule"/>
</dbReference>
<evidence type="ECO:0000256" key="9">
    <source>
        <dbReference type="SAM" id="MobiDB-lite"/>
    </source>
</evidence>
<keyword evidence="11" id="KW-1185">Reference proteome</keyword>
<reference evidence="10 11" key="1">
    <citation type="submission" date="2015-10" db="EMBL/GenBank/DDBJ databases">
        <title>Genome sequencing and analysis of members of genus Stenotrophomonas.</title>
        <authorList>
            <person name="Patil P.P."/>
            <person name="Midha S."/>
            <person name="Patil P.B."/>
        </authorList>
    </citation>
    <scope>NUCLEOTIDE SEQUENCE [LARGE SCALE GENOMIC DNA]</scope>
    <source>
        <strain evidence="10 11">JCM 16536</strain>
    </source>
</reference>
<gene>
    <name evidence="7 10" type="primary">rnpA</name>
    <name evidence="10" type="ORF">ARC20_15750</name>
</gene>
<organism evidence="10 11">
    <name type="scientific">Stenotrophomonas panacihumi</name>
    <dbReference type="NCBI Taxonomy" id="676599"/>
    <lineage>
        <taxon>Bacteria</taxon>
        <taxon>Pseudomonadati</taxon>
        <taxon>Pseudomonadota</taxon>
        <taxon>Gammaproteobacteria</taxon>
        <taxon>Lysobacterales</taxon>
        <taxon>Lysobacteraceae</taxon>
        <taxon>Stenotrophomonas</taxon>
    </lineage>
</organism>
<dbReference type="GO" id="GO:0042781">
    <property type="term" value="F:3'-tRNA processing endoribonuclease activity"/>
    <property type="evidence" value="ECO:0007669"/>
    <property type="project" value="TreeGrafter"/>
</dbReference>
<keyword evidence="4 7" id="KW-0255">Endonuclease</keyword>
<dbReference type="STRING" id="676599.ARC20_15750"/>
<proteinExistence type="inferred from homology"/>
<evidence type="ECO:0000256" key="1">
    <source>
        <dbReference type="ARBA" id="ARBA00002663"/>
    </source>
</evidence>
<evidence type="ECO:0000313" key="11">
    <source>
        <dbReference type="Proteomes" id="UP000051802"/>
    </source>
</evidence>
<keyword evidence="2 7" id="KW-0819">tRNA processing</keyword>
<dbReference type="Pfam" id="PF00825">
    <property type="entry name" value="Ribonuclease_P"/>
    <property type="match status" value="1"/>
</dbReference>
<evidence type="ECO:0000256" key="5">
    <source>
        <dbReference type="ARBA" id="ARBA00022801"/>
    </source>
</evidence>
<dbReference type="Proteomes" id="UP000051802">
    <property type="component" value="Unassembled WGS sequence"/>
</dbReference>
<comment type="catalytic activity">
    <reaction evidence="7">
        <text>Endonucleolytic cleavage of RNA, removing 5'-extranucleotides from tRNA precursor.</text>
        <dbReference type="EC" id="3.1.26.5"/>
    </reaction>
</comment>
<comment type="caution">
    <text evidence="10">The sequence shown here is derived from an EMBL/GenBank/DDBJ whole genome shotgun (WGS) entry which is preliminary data.</text>
</comment>
<comment type="similarity">
    <text evidence="7">Belongs to the RnpA family.</text>
</comment>
<keyword evidence="3 7" id="KW-0540">Nuclease</keyword>
<evidence type="ECO:0000256" key="4">
    <source>
        <dbReference type="ARBA" id="ARBA00022759"/>
    </source>
</evidence>
<dbReference type="PANTHER" id="PTHR33992:SF1">
    <property type="entry name" value="RIBONUCLEASE P PROTEIN COMPONENT"/>
    <property type="match status" value="1"/>
</dbReference>
<dbReference type="Gene3D" id="3.30.230.10">
    <property type="match status" value="1"/>
</dbReference>
<dbReference type="GO" id="GO:0000049">
    <property type="term" value="F:tRNA binding"/>
    <property type="evidence" value="ECO:0007669"/>
    <property type="project" value="UniProtKB-UniRule"/>
</dbReference>
<evidence type="ECO:0000256" key="2">
    <source>
        <dbReference type="ARBA" id="ARBA00022694"/>
    </source>
</evidence>
<dbReference type="InterPro" id="IPR020539">
    <property type="entry name" value="RNase_P_CS"/>
</dbReference>
<dbReference type="AlphaFoldDB" id="A0A0Q9ZZ88"/>
<dbReference type="EC" id="3.1.26.5" evidence="7 8"/>